<dbReference type="Proteomes" id="UP001519460">
    <property type="component" value="Unassembled WGS sequence"/>
</dbReference>
<gene>
    <name evidence="1" type="ORF">BaRGS_00013776</name>
</gene>
<sequence length="102" mass="11071">MRQSVLHLTPDDVNFGSRASSAVPFVTCESELCVEKSLVLPVRGSASEKPSDVCLVWILPPGTAVERMKRVGRGRGEAVLSERGMRWGGGGGWRWERADCVG</sequence>
<evidence type="ECO:0000313" key="1">
    <source>
        <dbReference type="EMBL" id="KAK7494897.1"/>
    </source>
</evidence>
<comment type="caution">
    <text evidence="1">The sequence shown here is derived from an EMBL/GenBank/DDBJ whole genome shotgun (WGS) entry which is preliminary data.</text>
</comment>
<dbReference type="AlphaFoldDB" id="A0ABD0L616"/>
<reference evidence="1 2" key="1">
    <citation type="journal article" date="2023" name="Sci. Data">
        <title>Genome assembly of the Korean intertidal mud-creeper Batillaria attramentaria.</title>
        <authorList>
            <person name="Patra A.K."/>
            <person name="Ho P.T."/>
            <person name="Jun S."/>
            <person name="Lee S.J."/>
            <person name="Kim Y."/>
            <person name="Won Y.J."/>
        </authorList>
    </citation>
    <scope>NUCLEOTIDE SEQUENCE [LARGE SCALE GENOMIC DNA]</scope>
    <source>
        <strain evidence="1">Wonlab-2016</strain>
    </source>
</reference>
<keyword evidence="2" id="KW-1185">Reference proteome</keyword>
<organism evidence="1 2">
    <name type="scientific">Batillaria attramentaria</name>
    <dbReference type="NCBI Taxonomy" id="370345"/>
    <lineage>
        <taxon>Eukaryota</taxon>
        <taxon>Metazoa</taxon>
        <taxon>Spiralia</taxon>
        <taxon>Lophotrochozoa</taxon>
        <taxon>Mollusca</taxon>
        <taxon>Gastropoda</taxon>
        <taxon>Caenogastropoda</taxon>
        <taxon>Sorbeoconcha</taxon>
        <taxon>Cerithioidea</taxon>
        <taxon>Batillariidae</taxon>
        <taxon>Batillaria</taxon>
    </lineage>
</organism>
<proteinExistence type="predicted"/>
<dbReference type="EMBL" id="JACVVK020000079">
    <property type="protein sequence ID" value="KAK7494897.1"/>
    <property type="molecule type" value="Genomic_DNA"/>
</dbReference>
<evidence type="ECO:0000313" key="2">
    <source>
        <dbReference type="Proteomes" id="UP001519460"/>
    </source>
</evidence>
<accession>A0ABD0L616</accession>
<protein>
    <submittedName>
        <fullName evidence="1">Uncharacterized protein</fullName>
    </submittedName>
</protein>
<name>A0ABD0L616_9CAEN</name>